<dbReference type="RefSeq" id="WP_261759341.1">
    <property type="nucleotide sequence ID" value="NZ_CP104562.2"/>
</dbReference>
<dbReference type="Proteomes" id="UP001064933">
    <property type="component" value="Chromosome"/>
</dbReference>
<reference evidence="1" key="1">
    <citation type="submission" date="2022-10" db="EMBL/GenBank/DDBJ databases">
        <title>Characterization and whole genome sequencing of a new Roseateles species, isolated from fresh water.</title>
        <authorList>
            <person name="Guliayeva D.Y."/>
            <person name="Akhremchuk A.E."/>
            <person name="Sikolenko M.A."/>
            <person name="Valentovich L.N."/>
            <person name="Sidarenka A.V."/>
        </authorList>
    </citation>
    <scope>NUCLEOTIDE SEQUENCE</scope>
    <source>
        <strain evidence="1">BIM B-1768</strain>
    </source>
</reference>
<accession>A0ABY6B6F0</accession>
<evidence type="ECO:0000313" key="1">
    <source>
        <dbReference type="EMBL" id="UXH79521.1"/>
    </source>
</evidence>
<dbReference type="EMBL" id="CP104562">
    <property type="protein sequence ID" value="UXH79521.1"/>
    <property type="molecule type" value="Genomic_DNA"/>
</dbReference>
<gene>
    <name evidence="1" type="ORF">N4261_06250</name>
</gene>
<keyword evidence="2" id="KW-1185">Reference proteome</keyword>
<proteinExistence type="predicted"/>
<sequence length="72" mass="8230">MSVNDPLSSFVNDFAHKHATFDKDIQESLSLEGPSGQRFVETVQSMQREMLAVQISLRTRHGLLKKVMNELR</sequence>
<evidence type="ECO:0000313" key="2">
    <source>
        <dbReference type="Proteomes" id="UP001064933"/>
    </source>
</evidence>
<protein>
    <submittedName>
        <fullName evidence="1">Uncharacterized protein</fullName>
    </submittedName>
</protein>
<name>A0ABY6B6F0_9BURK</name>
<organism evidence="1 2">
    <name type="scientific">Roseateles amylovorans</name>
    <dbReference type="NCBI Taxonomy" id="2978473"/>
    <lineage>
        <taxon>Bacteria</taxon>
        <taxon>Pseudomonadati</taxon>
        <taxon>Pseudomonadota</taxon>
        <taxon>Betaproteobacteria</taxon>
        <taxon>Burkholderiales</taxon>
        <taxon>Sphaerotilaceae</taxon>
        <taxon>Roseateles</taxon>
    </lineage>
</organism>